<dbReference type="AlphaFoldDB" id="A0A1Q8YAM4"/>
<keyword evidence="2" id="KW-1185">Reference proteome</keyword>
<reference evidence="1 2" key="1">
    <citation type="submission" date="2017-01" db="EMBL/GenBank/DDBJ databases">
        <title>Genome sequence of Rhodoferax antarcticus ANT.BR, a psychrophilic purple nonsulfur bacterium from an Antarctic microbial mat.</title>
        <authorList>
            <person name="Baker J."/>
            <person name="Riester C."/>
            <person name="Skinner B."/>
            <person name="Newell A."/>
            <person name="Swingley W."/>
            <person name="Madigan M."/>
            <person name="Jung D."/>
            <person name="Asao M."/>
            <person name="Chen M."/>
            <person name="Loughlin P."/>
            <person name="Pan H."/>
            <person name="Lin S."/>
            <person name="Li N."/>
            <person name="Shaw J."/>
            <person name="Prado M."/>
            <person name="Sherman C."/>
            <person name="Li X."/>
            <person name="Tang J."/>
            <person name="Blankenship R."/>
            <person name="Zhao T."/>
            <person name="Touchman J."/>
            <person name="Sattley M."/>
        </authorList>
    </citation>
    <scope>NUCLEOTIDE SEQUENCE [LARGE SCALE GENOMIC DNA]</scope>
    <source>
        <strain evidence="1 2">ANT.BR</strain>
    </source>
</reference>
<gene>
    <name evidence="1" type="ORF">BLL52_3956</name>
</gene>
<organism evidence="1 2">
    <name type="scientific">Rhodoferax antarcticus ANT.BR</name>
    <dbReference type="NCBI Taxonomy" id="1111071"/>
    <lineage>
        <taxon>Bacteria</taxon>
        <taxon>Pseudomonadati</taxon>
        <taxon>Pseudomonadota</taxon>
        <taxon>Betaproteobacteria</taxon>
        <taxon>Burkholderiales</taxon>
        <taxon>Comamonadaceae</taxon>
        <taxon>Rhodoferax</taxon>
    </lineage>
</organism>
<evidence type="ECO:0008006" key="3">
    <source>
        <dbReference type="Google" id="ProtNLM"/>
    </source>
</evidence>
<proteinExistence type="predicted"/>
<dbReference type="Proteomes" id="UP000185911">
    <property type="component" value="Unassembled WGS sequence"/>
</dbReference>
<comment type="caution">
    <text evidence="1">The sequence shown here is derived from an EMBL/GenBank/DDBJ whole genome shotgun (WGS) entry which is preliminary data.</text>
</comment>
<sequence>MPAMHLIIPYAAPSSQGFAAALTHLKLPNLQKLLSRLTPGPLDSGDEFSLSPPHERALAAALSLSAPDGCIPWAALRAHQSGQTDSANSAWAFITLCHWQVNTGHVAMSQLPLPALSDAQSAALLKAMRPYFEEDGITLYFDEPGRWLAHGEVFAGLATASPDRVVGRNLAAWMTTSAQAAPLRRLQNEMQMLLYTHPVNDAREAMNLTPVNSFWLHGSGTLPAAYQPAPANAQPVVLDTLKPLALTDDWQGWAQAWQALDAGDIQQRLQTAAAGQTVQLTLCGERSSQTWTAEPQPVWQKFKGLFGSQPLSMLLEKL</sequence>
<dbReference type="EMBL" id="MSYM01000018">
    <property type="protein sequence ID" value="OLP05136.1"/>
    <property type="molecule type" value="Genomic_DNA"/>
</dbReference>
<evidence type="ECO:0000313" key="1">
    <source>
        <dbReference type="EMBL" id="OLP05136.1"/>
    </source>
</evidence>
<accession>A0A1Q8YAM4</accession>
<evidence type="ECO:0000313" key="2">
    <source>
        <dbReference type="Proteomes" id="UP000185911"/>
    </source>
</evidence>
<dbReference type="STRING" id="81479.RA876_13545"/>
<protein>
    <recommendedName>
        <fullName evidence="3">Phosphoglycerate mutase</fullName>
    </recommendedName>
</protein>
<name>A0A1Q8YAM4_9BURK</name>